<comment type="similarity">
    <text evidence="1">Belongs to the CutC family.</text>
</comment>
<dbReference type="PANTHER" id="PTHR12598:SF0">
    <property type="entry name" value="COPPER HOMEOSTASIS PROTEIN CUTC HOMOLOG"/>
    <property type="match status" value="1"/>
</dbReference>
<evidence type="ECO:0000256" key="2">
    <source>
        <dbReference type="ARBA" id="ARBA00019014"/>
    </source>
</evidence>
<dbReference type="GO" id="GO:0005507">
    <property type="term" value="F:copper ion binding"/>
    <property type="evidence" value="ECO:0007669"/>
    <property type="project" value="TreeGrafter"/>
</dbReference>
<protein>
    <recommendedName>
        <fullName evidence="2">Copper homeostasis protein cutC homolog</fullName>
    </recommendedName>
</protein>
<keyword evidence="4" id="KW-1185">Reference proteome</keyword>
<name>A0A9P7FZF4_9AGAR</name>
<dbReference type="PANTHER" id="PTHR12598">
    <property type="entry name" value="COPPER HOMEOSTASIS PROTEIN CUTC"/>
    <property type="match status" value="1"/>
</dbReference>
<evidence type="ECO:0000313" key="4">
    <source>
        <dbReference type="Proteomes" id="UP000717328"/>
    </source>
</evidence>
<dbReference type="AlphaFoldDB" id="A0A9P7FZF4"/>
<dbReference type="Pfam" id="PF03932">
    <property type="entry name" value="CutC"/>
    <property type="match status" value="1"/>
</dbReference>
<dbReference type="OrthoDB" id="7392499at2759"/>
<organism evidence="3 4">
    <name type="scientific">Sphagnurus paluster</name>
    <dbReference type="NCBI Taxonomy" id="117069"/>
    <lineage>
        <taxon>Eukaryota</taxon>
        <taxon>Fungi</taxon>
        <taxon>Dikarya</taxon>
        <taxon>Basidiomycota</taxon>
        <taxon>Agaricomycotina</taxon>
        <taxon>Agaricomycetes</taxon>
        <taxon>Agaricomycetidae</taxon>
        <taxon>Agaricales</taxon>
        <taxon>Tricholomatineae</taxon>
        <taxon>Lyophyllaceae</taxon>
        <taxon>Sphagnurus</taxon>
    </lineage>
</organism>
<evidence type="ECO:0000256" key="1">
    <source>
        <dbReference type="ARBA" id="ARBA00007768"/>
    </source>
</evidence>
<dbReference type="InterPro" id="IPR036822">
    <property type="entry name" value="CutC-like_dom_sf"/>
</dbReference>
<dbReference type="EMBL" id="JABCKI010005813">
    <property type="protein sequence ID" value="KAG5637647.1"/>
    <property type="molecule type" value="Genomic_DNA"/>
</dbReference>
<evidence type="ECO:0000313" key="3">
    <source>
        <dbReference type="EMBL" id="KAG5637647.1"/>
    </source>
</evidence>
<proteinExistence type="inferred from homology"/>
<dbReference type="InterPro" id="IPR005627">
    <property type="entry name" value="CutC-like"/>
</dbReference>
<dbReference type="SUPFAM" id="SSF110395">
    <property type="entry name" value="CutC-like"/>
    <property type="match status" value="1"/>
</dbReference>
<reference evidence="3" key="2">
    <citation type="submission" date="2021-10" db="EMBL/GenBank/DDBJ databases">
        <title>Phylogenomics reveals ancestral predisposition of the termite-cultivated fungus Termitomyces towards a domesticated lifestyle.</title>
        <authorList>
            <person name="Auxier B."/>
            <person name="Grum-Grzhimaylo A."/>
            <person name="Cardenas M.E."/>
            <person name="Lodge J.D."/>
            <person name="Laessoe T."/>
            <person name="Pedersen O."/>
            <person name="Smith M.E."/>
            <person name="Kuyper T.W."/>
            <person name="Franco-Molano E.A."/>
            <person name="Baroni T.J."/>
            <person name="Aanen D.K."/>
        </authorList>
    </citation>
    <scope>NUCLEOTIDE SEQUENCE</scope>
    <source>
        <strain evidence="3">D49</strain>
    </source>
</reference>
<comment type="caution">
    <text evidence="3">The sequence shown here is derived from an EMBL/GenBank/DDBJ whole genome shotgun (WGS) entry which is preliminary data.</text>
</comment>
<gene>
    <name evidence="3" type="ORF">H0H81_003724</name>
</gene>
<dbReference type="Gene3D" id="3.20.20.380">
    <property type="entry name" value="Copper homeostasis (CutC) domain"/>
    <property type="match status" value="1"/>
</dbReference>
<sequence>MVRPRTGDFLYSDEEITVMMEEIRIFKKAGVRGVVVGVLDKAGRVDVERMRGIVDEALPVEEVCFHRAFDMTRDPDEALRDIENIGGVSRILTSGHGKSVPEALPTIASLIRTTKEGGITILPGSGIDMKTVGTVLDTLLPLGLREIHLSGGKWKEGAMEFRREGMGMGTGGKGEWGVWMTDEEIMHEVRVIVDGRWALANKLGLGEGVDLERPVDG</sequence>
<accession>A0A9P7FZF4</accession>
<reference evidence="3" key="1">
    <citation type="submission" date="2021-02" db="EMBL/GenBank/DDBJ databases">
        <authorList>
            <person name="Nieuwenhuis M."/>
            <person name="Van De Peppel L.J.J."/>
        </authorList>
    </citation>
    <scope>NUCLEOTIDE SEQUENCE</scope>
    <source>
        <strain evidence="3">D49</strain>
    </source>
</reference>
<dbReference type="Proteomes" id="UP000717328">
    <property type="component" value="Unassembled WGS sequence"/>
</dbReference>